<evidence type="ECO:0000256" key="2">
    <source>
        <dbReference type="ARBA" id="ARBA00011900"/>
    </source>
</evidence>
<dbReference type="GO" id="GO:0009007">
    <property type="term" value="F:site-specific DNA-methyltransferase (adenine-specific) activity"/>
    <property type="evidence" value="ECO:0007669"/>
    <property type="project" value="UniProtKB-EC"/>
</dbReference>
<evidence type="ECO:0000259" key="8">
    <source>
        <dbReference type="Pfam" id="PF02384"/>
    </source>
</evidence>
<dbReference type="PANTHER" id="PTHR42933">
    <property type="entry name" value="SLR6095 PROTEIN"/>
    <property type="match status" value="1"/>
</dbReference>
<evidence type="ECO:0000256" key="7">
    <source>
        <dbReference type="ARBA" id="ARBA00047942"/>
    </source>
</evidence>
<evidence type="ECO:0000313" key="11">
    <source>
        <dbReference type="Proteomes" id="UP000745577"/>
    </source>
</evidence>
<reference evidence="10" key="2">
    <citation type="journal article" date="2021" name="Microbiome">
        <title>Successional dynamics and alternative stable states in a saline activated sludge microbial community over 9 years.</title>
        <authorList>
            <person name="Wang Y."/>
            <person name="Ye J."/>
            <person name="Ju F."/>
            <person name="Liu L."/>
            <person name="Boyd J.A."/>
            <person name="Deng Y."/>
            <person name="Parks D.H."/>
            <person name="Jiang X."/>
            <person name="Yin X."/>
            <person name="Woodcroft B.J."/>
            <person name="Tyson G.W."/>
            <person name="Hugenholtz P."/>
            <person name="Polz M.F."/>
            <person name="Zhang T."/>
        </authorList>
    </citation>
    <scope>NUCLEOTIDE SEQUENCE</scope>
    <source>
        <strain evidence="10">HKST-UBA15</strain>
    </source>
</reference>
<dbReference type="PANTHER" id="PTHR42933:SF3">
    <property type="entry name" value="TYPE I RESTRICTION ENZYME MJAVIII METHYLASE SUBUNIT"/>
    <property type="match status" value="1"/>
</dbReference>
<dbReference type="InterPro" id="IPR051537">
    <property type="entry name" value="DNA_Adenine_Mtase"/>
</dbReference>
<evidence type="ECO:0000259" key="9">
    <source>
        <dbReference type="Pfam" id="PF12161"/>
    </source>
</evidence>
<name>A0A955I6B4_9BACT</name>
<dbReference type="Pfam" id="PF02384">
    <property type="entry name" value="N6_Mtase"/>
    <property type="match status" value="1"/>
</dbReference>
<evidence type="ECO:0000313" key="10">
    <source>
        <dbReference type="EMBL" id="MCA9379870.1"/>
    </source>
</evidence>
<organism evidence="10 11">
    <name type="scientific">Candidatus Dojkabacteria bacterium</name>
    <dbReference type="NCBI Taxonomy" id="2099670"/>
    <lineage>
        <taxon>Bacteria</taxon>
        <taxon>Candidatus Dojkabacteria</taxon>
    </lineage>
</organism>
<dbReference type="InterPro" id="IPR003356">
    <property type="entry name" value="DNA_methylase_A-5"/>
</dbReference>
<dbReference type="GO" id="GO:0008170">
    <property type="term" value="F:N-methyltransferase activity"/>
    <property type="evidence" value="ECO:0007669"/>
    <property type="project" value="InterPro"/>
</dbReference>
<dbReference type="InterPro" id="IPR029063">
    <property type="entry name" value="SAM-dependent_MTases_sf"/>
</dbReference>
<comment type="caution">
    <text evidence="10">The sequence shown here is derived from an EMBL/GenBank/DDBJ whole genome shotgun (WGS) entry which is preliminary data.</text>
</comment>
<dbReference type="InterPro" id="IPR038333">
    <property type="entry name" value="T1MK-like_N_sf"/>
</dbReference>
<dbReference type="EC" id="2.1.1.72" evidence="2"/>
<dbReference type="Pfam" id="PF12161">
    <property type="entry name" value="HsdM_N"/>
    <property type="match status" value="1"/>
</dbReference>
<dbReference type="Proteomes" id="UP000745577">
    <property type="component" value="Unassembled WGS sequence"/>
</dbReference>
<comment type="similarity">
    <text evidence="1">Belongs to the N(4)/N(6)-methyltransferase family.</text>
</comment>
<keyword evidence="3 10" id="KW-0489">Methyltransferase</keyword>
<keyword evidence="6" id="KW-0680">Restriction system</keyword>
<keyword evidence="5" id="KW-0949">S-adenosyl-L-methionine</keyword>
<gene>
    <name evidence="10" type="ORF">KC675_01690</name>
</gene>
<dbReference type="Gene3D" id="3.40.50.150">
    <property type="entry name" value="Vaccinia Virus protein VP39"/>
    <property type="match status" value="1"/>
</dbReference>
<feature type="domain" description="DNA methylase adenine-specific" evidence="8">
    <location>
        <begin position="147"/>
        <end position="474"/>
    </location>
</feature>
<protein>
    <recommendedName>
        <fullName evidence="2">site-specific DNA-methyltransferase (adenine-specific)</fullName>
        <ecNumber evidence="2">2.1.1.72</ecNumber>
    </recommendedName>
</protein>
<comment type="catalytic activity">
    <reaction evidence="7">
        <text>a 2'-deoxyadenosine in DNA + S-adenosyl-L-methionine = an N(6)-methyl-2'-deoxyadenosine in DNA + S-adenosyl-L-homocysteine + H(+)</text>
        <dbReference type="Rhea" id="RHEA:15197"/>
        <dbReference type="Rhea" id="RHEA-COMP:12418"/>
        <dbReference type="Rhea" id="RHEA-COMP:12419"/>
        <dbReference type="ChEBI" id="CHEBI:15378"/>
        <dbReference type="ChEBI" id="CHEBI:57856"/>
        <dbReference type="ChEBI" id="CHEBI:59789"/>
        <dbReference type="ChEBI" id="CHEBI:90615"/>
        <dbReference type="ChEBI" id="CHEBI:90616"/>
        <dbReference type="EC" id="2.1.1.72"/>
    </reaction>
</comment>
<dbReference type="AlphaFoldDB" id="A0A955I6B4"/>
<dbReference type="PRINTS" id="PR00507">
    <property type="entry name" value="N12N6MTFRASE"/>
</dbReference>
<evidence type="ECO:0000256" key="6">
    <source>
        <dbReference type="ARBA" id="ARBA00022747"/>
    </source>
</evidence>
<feature type="domain" description="N6 adenine-specific DNA methyltransferase N-terminal" evidence="9">
    <location>
        <begin position="6"/>
        <end position="126"/>
    </location>
</feature>
<dbReference type="EMBL" id="JAGQLL010000016">
    <property type="protein sequence ID" value="MCA9379870.1"/>
    <property type="molecule type" value="Genomic_DNA"/>
</dbReference>
<dbReference type="InterPro" id="IPR022749">
    <property type="entry name" value="D12N6_MeTrfase_N"/>
</dbReference>
<accession>A0A955I6B4</accession>
<evidence type="ECO:0000256" key="5">
    <source>
        <dbReference type="ARBA" id="ARBA00022691"/>
    </source>
</evidence>
<keyword evidence="4" id="KW-0808">Transferase</keyword>
<reference evidence="10" key="1">
    <citation type="submission" date="2020-04" db="EMBL/GenBank/DDBJ databases">
        <authorList>
            <person name="Zhang T."/>
        </authorList>
    </citation>
    <scope>NUCLEOTIDE SEQUENCE</scope>
    <source>
        <strain evidence="10">HKST-UBA15</strain>
    </source>
</reference>
<dbReference type="SUPFAM" id="SSF53335">
    <property type="entry name" value="S-adenosyl-L-methionine-dependent methyltransferases"/>
    <property type="match status" value="1"/>
</dbReference>
<proteinExistence type="inferred from homology"/>
<evidence type="ECO:0000256" key="4">
    <source>
        <dbReference type="ARBA" id="ARBA00022679"/>
    </source>
</evidence>
<dbReference type="Gene3D" id="1.20.1260.30">
    <property type="match status" value="1"/>
</dbReference>
<dbReference type="GO" id="GO:0003677">
    <property type="term" value="F:DNA binding"/>
    <property type="evidence" value="ECO:0007669"/>
    <property type="project" value="InterPro"/>
</dbReference>
<dbReference type="GO" id="GO:0032259">
    <property type="term" value="P:methylation"/>
    <property type="evidence" value="ECO:0007669"/>
    <property type="project" value="UniProtKB-KW"/>
</dbReference>
<evidence type="ECO:0000256" key="3">
    <source>
        <dbReference type="ARBA" id="ARBA00022603"/>
    </source>
</evidence>
<sequence length="505" mass="57173">MLNTTIKSQVGRLWDKFWSGGISNPLSAIEQISYLLFMKRLDELDKKKQLDSEFTGEGYMSIFAGENEQMKWSFFKQREGGEMLTHVQTKVFPFLKTLGAEGSSFAKHMSNAVFIISKPSLLVEAVGIIDEIFNEISKQESEGQGFQDTQGDLYEYLLSEITSAGKLGQFRTPRHIIQLICELVDPKLGDTICDPACGTGGFLLGAYQHILTAFTSKEHLQMDENGLTRGTLGDKLTDDRQWTLLKEKTFYGYDMDETMVRIGLMNLMMHGLTNPNISQKDTLSKKYDEDNTFDVVMANPPFKGSIDKGDINESLSLPTTKTELLFINRIIKSLKVGGRAGVIVPDGVLFGSSNAHKMARKMLLNDCELQGVISMPSGVFKPYAGVSTAILVFVKGGETEKVWFYDMKSDGYSLDDKRTKLKDSDLPDIVTRWQTRKDQTENNRKSQFFYVEKQLIEDNNFDLSINRYKEMEYEEVKYEDPKVIIEKIETLEQEIVAGLSDLKNL</sequence>
<dbReference type="GO" id="GO:0009307">
    <property type="term" value="P:DNA restriction-modification system"/>
    <property type="evidence" value="ECO:0007669"/>
    <property type="project" value="UniProtKB-KW"/>
</dbReference>
<evidence type="ECO:0000256" key="1">
    <source>
        <dbReference type="ARBA" id="ARBA00006594"/>
    </source>
</evidence>